<proteinExistence type="predicted"/>
<evidence type="ECO:0000313" key="2">
    <source>
        <dbReference type="Ensembl" id="ENSMZEP00005004008.1"/>
    </source>
</evidence>
<reference evidence="2" key="2">
    <citation type="submission" date="2025-08" db="UniProtKB">
        <authorList>
            <consortium name="Ensembl"/>
        </authorList>
    </citation>
    <scope>IDENTIFICATION</scope>
</reference>
<evidence type="ECO:0000256" key="1">
    <source>
        <dbReference type="SAM" id="MobiDB-lite"/>
    </source>
</evidence>
<sequence>STQSKSNSFPLHIDSSFSPSSQIANGCRCCSPVVAVLSWTAGRADHKMKNPTSPTGSP</sequence>
<reference evidence="2" key="3">
    <citation type="submission" date="2025-09" db="UniProtKB">
        <authorList>
            <consortium name="Ensembl"/>
        </authorList>
    </citation>
    <scope>IDENTIFICATION</scope>
</reference>
<protein>
    <submittedName>
        <fullName evidence="2">Uncharacterized protein</fullName>
    </submittedName>
</protein>
<reference evidence="2 3" key="1">
    <citation type="journal article" date="2014" name="Nature">
        <title>The genomic substrate for adaptive radiation in African cichlid fish.</title>
        <authorList>
            <person name="Brawand D."/>
            <person name="Wagner C.E."/>
            <person name="Li Y.I."/>
            <person name="Malinsky M."/>
            <person name="Keller I."/>
            <person name="Fan S."/>
            <person name="Simakov O."/>
            <person name="Ng A.Y."/>
            <person name="Lim Z.W."/>
            <person name="Bezault E."/>
            <person name="Turner-Maier J."/>
            <person name="Johnson J."/>
            <person name="Alcazar R."/>
            <person name="Noh H.J."/>
            <person name="Russell P."/>
            <person name="Aken B."/>
            <person name="Alfoldi J."/>
            <person name="Amemiya C."/>
            <person name="Azzouzi N."/>
            <person name="Baroiller J.F."/>
            <person name="Barloy-Hubler F."/>
            <person name="Berlin A."/>
            <person name="Bloomquist R."/>
            <person name="Carleton K.L."/>
            <person name="Conte M.A."/>
            <person name="D'Cotta H."/>
            <person name="Eshel O."/>
            <person name="Gaffney L."/>
            <person name="Galibert F."/>
            <person name="Gante H.F."/>
            <person name="Gnerre S."/>
            <person name="Greuter L."/>
            <person name="Guyon R."/>
            <person name="Haddad N.S."/>
            <person name="Haerty W."/>
            <person name="Harris R.M."/>
            <person name="Hofmann H.A."/>
            <person name="Hourlier T."/>
            <person name="Hulata G."/>
            <person name="Jaffe D.B."/>
            <person name="Lara M."/>
            <person name="Lee A.P."/>
            <person name="MacCallum I."/>
            <person name="Mwaiko S."/>
            <person name="Nikaido M."/>
            <person name="Nishihara H."/>
            <person name="Ozouf-Costaz C."/>
            <person name="Penman D.J."/>
            <person name="Przybylski D."/>
            <person name="Rakotomanga M."/>
            <person name="Renn S.C.P."/>
            <person name="Ribeiro F.J."/>
            <person name="Ron M."/>
            <person name="Salzburger W."/>
            <person name="Sanchez-Pulido L."/>
            <person name="Santos M.E."/>
            <person name="Searle S."/>
            <person name="Sharpe T."/>
            <person name="Swofford R."/>
            <person name="Tan F.J."/>
            <person name="Williams L."/>
            <person name="Young S."/>
            <person name="Yin S."/>
            <person name="Okada N."/>
            <person name="Kocher T.D."/>
            <person name="Miska E.A."/>
            <person name="Lander E.S."/>
            <person name="Venkatesh B."/>
            <person name="Fernald R.D."/>
            <person name="Meyer A."/>
            <person name="Ponting C.P."/>
            <person name="Streelman J.T."/>
            <person name="Lindblad-Toh K."/>
            <person name="Seehausen O."/>
            <person name="Di Palma F."/>
        </authorList>
    </citation>
    <scope>NUCLEOTIDE SEQUENCE</scope>
</reference>
<dbReference type="AlphaFoldDB" id="A0A3P9B263"/>
<name>A0A3P9B263_9CICH</name>
<organism evidence="2 3">
    <name type="scientific">Maylandia zebra</name>
    <name type="common">zebra mbuna</name>
    <dbReference type="NCBI Taxonomy" id="106582"/>
    <lineage>
        <taxon>Eukaryota</taxon>
        <taxon>Metazoa</taxon>
        <taxon>Chordata</taxon>
        <taxon>Craniata</taxon>
        <taxon>Vertebrata</taxon>
        <taxon>Euteleostomi</taxon>
        <taxon>Actinopterygii</taxon>
        <taxon>Neopterygii</taxon>
        <taxon>Teleostei</taxon>
        <taxon>Neoteleostei</taxon>
        <taxon>Acanthomorphata</taxon>
        <taxon>Ovalentaria</taxon>
        <taxon>Cichlomorphae</taxon>
        <taxon>Cichliformes</taxon>
        <taxon>Cichlidae</taxon>
        <taxon>African cichlids</taxon>
        <taxon>Pseudocrenilabrinae</taxon>
        <taxon>Haplochromini</taxon>
        <taxon>Maylandia</taxon>
        <taxon>Maylandia zebra complex</taxon>
    </lineage>
</organism>
<evidence type="ECO:0000313" key="3">
    <source>
        <dbReference type="Proteomes" id="UP000265160"/>
    </source>
</evidence>
<dbReference type="Proteomes" id="UP000265160">
    <property type="component" value="LG3"/>
</dbReference>
<keyword evidence="3" id="KW-1185">Reference proteome</keyword>
<dbReference type="Ensembl" id="ENSMZET00005004170.1">
    <property type="protein sequence ID" value="ENSMZEP00005004008.1"/>
    <property type="gene ID" value="ENSMZEG00005003099.1"/>
</dbReference>
<feature type="region of interest" description="Disordered" evidence="1">
    <location>
        <begin position="1"/>
        <end position="23"/>
    </location>
</feature>
<accession>A0A3P9B263</accession>